<name>A0A136PUT5_9ACTN</name>
<proteinExistence type="predicted"/>
<protein>
    <submittedName>
        <fullName evidence="1">Uncharacterized protein</fullName>
    </submittedName>
</protein>
<sequence>MVIGMALLFSEVTGQAVTPPSPAAVARHVGDARLDQVLPCGWCLVCHLDTLTWPPTPHTCR</sequence>
<gene>
    <name evidence="1" type="ORF">AWW66_09900</name>
</gene>
<reference evidence="1 2" key="1">
    <citation type="submission" date="2016-01" db="EMBL/GenBank/DDBJ databases">
        <title>Whole genome sequence and analysis of Micromonospora rosaria DSM 803, which can produce antibacterial substance rosamicin.</title>
        <authorList>
            <person name="Yang H."/>
            <person name="He X."/>
            <person name="Zhu D."/>
        </authorList>
    </citation>
    <scope>NUCLEOTIDE SEQUENCE [LARGE SCALE GENOMIC DNA]</scope>
    <source>
        <strain evidence="1 2">DSM 803</strain>
    </source>
</reference>
<dbReference type="AlphaFoldDB" id="A0A136PUT5"/>
<keyword evidence="2" id="KW-1185">Reference proteome</keyword>
<organism evidence="1 2">
    <name type="scientific">Micromonospora rosaria</name>
    <dbReference type="NCBI Taxonomy" id="47874"/>
    <lineage>
        <taxon>Bacteria</taxon>
        <taxon>Bacillati</taxon>
        <taxon>Actinomycetota</taxon>
        <taxon>Actinomycetes</taxon>
        <taxon>Micromonosporales</taxon>
        <taxon>Micromonosporaceae</taxon>
        <taxon>Micromonospora</taxon>
    </lineage>
</organism>
<dbReference type="EMBL" id="LRQV01000025">
    <property type="protein sequence ID" value="KXK62143.1"/>
    <property type="molecule type" value="Genomic_DNA"/>
</dbReference>
<evidence type="ECO:0000313" key="1">
    <source>
        <dbReference type="EMBL" id="KXK62143.1"/>
    </source>
</evidence>
<evidence type="ECO:0000313" key="2">
    <source>
        <dbReference type="Proteomes" id="UP000070620"/>
    </source>
</evidence>
<accession>A0A136PUT5</accession>
<dbReference type="Proteomes" id="UP000070620">
    <property type="component" value="Unassembled WGS sequence"/>
</dbReference>
<comment type="caution">
    <text evidence="1">The sequence shown here is derived from an EMBL/GenBank/DDBJ whole genome shotgun (WGS) entry which is preliminary data.</text>
</comment>